<reference evidence="1 2" key="1">
    <citation type="submission" date="2023-12" db="EMBL/GenBank/DDBJ databases">
        <title>A high-quality genome assembly for Dillenia turbinata (Dilleniales).</title>
        <authorList>
            <person name="Chanderbali A."/>
        </authorList>
    </citation>
    <scope>NUCLEOTIDE SEQUENCE [LARGE SCALE GENOMIC DNA]</scope>
    <source>
        <strain evidence="1">LSX21</strain>
        <tissue evidence="1">Leaf</tissue>
    </source>
</reference>
<dbReference type="Proteomes" id="UP001370490">
    <property type="component" value="Unassembled WGS sequence"/>
</dbReference>
<organism evidence="1 2">
    <name type="scientific">Dillenia turbinata</name>
    <dbReference type="NCBI Taxonomy" id="194707"/>
    <lineage>
        <taxon>Eukaryota</taxon>
        <taxon>Viridiplantae</taxon>
        <taxon>Streptophyta</taxon>
        <taxon>Embryophyta</taxon>
        <taxon>Tracheophyta</taxon>
        <taxon>Spermatophyta</taxon>
        <taxon>Magnoliopsida</taxon>
        <taxon>eudicotyledons</taxon>
        <taxon>Gunneridae</taxon>
        <taxon>Pentapetalae</taxon>
        <taxon>Dilleniales</taxon>
        <taxon>Dilleniaceae</taxon>
        <taxon>Dillenia</taxon>
    </lineage>
</organism>
<gene>
    <name evidence="1" type="ORF">RJ641_009980</name>
</gene>
<keyword evidence="2" id="KW-1185">Reference proteome</keyword>
<evidence type="ECO:0000313" key="2">
    <source>
        <dbReference type="Proteomes" id="UP001370490"/>
    </source>
</evidence>
<comment type="caution">
    <text evidence="1">The sequence shown here is derived from an EMBL/GenBank/DDBJ whole genome shotgun (WGS) entry which is preliminary data.</text>
</comment>
<dbReference type="EMBL" id="JBAMMX010000017">
    <property type="protein sequence ID" value="KAK6923780.1"/>
    <property type="molecule type" value="Genomic_DNA"/>
</dbReference>
<proteinExistence type="predicted"/>
<name>A0AAN8UXN2_9MAGN</name>
<dbReference type="PANTHER" id="PTHR35754">
    <property type="entry name" value="ATP SYNTHASE SUBUNIT B"/>
    <property type="match status" value="1"/>
</dbReference>
<dbReference type="PANTHER" id="PTHR35754:SF2">
    <property type="entry name" value="ATP SYNTHASE SUBUNIT B"/>
    <property type="match status" value="1"/>
</dbReference>
<accession>A0AAN8UXN2</accession>
<dbReference type="AlphaFoldDB" id="A0AAN8UXN2"/>
<sequence>MESLRKLEDVQRVLMLMKSKGTEKRIISSNNTPDSERFLAHFILFLMQPCGALDMDEKCHLISENLPRISTSFLVEVQHWLTGQGCQPSIVEDTSMTSHDNKSDPGFVQSHFEDLAMVELDAMQRANSTLEDFCRSYFMFHDMDVNTPQSVFKYLPVLSFTESYIYQLDSLNEKMMHVTTSSVDPQEREFSQLSLNPCDINQEAYQKTKFNAMEQIKGNPFEPLVSLLEHHGLLTKRMEKELRCGEEYWALERKLCHALVSKKEVQLIFDGSVTDCRNVNDLHMNFLSISEFLVEDDVLENSFNILRMFVRVYGASKAQIVLVECITDAEEKYQRLLKTLDPKLASRYQRRCEEATMEGGNISGYSMGTWSFPPVIEDEDTYRSNLLCSKSSGGGM</sequence>
<protein>
    <submittedName>
        <fullName evidence="1">Uncharacterized protein</fullName>
    </submittedName>
</protein>
<evidence type="ECO:0000313" key="1">
    <source>
        <dbReference type="EMBL" id="KAK6923780.1"/>
    </source>
</evidence>